<gene>
    <name evidence="1" type="ORF">ERS137959_03905</name>
</gene>
<sequence>MKTCNQVVKSQQTRVVAEMNLWRDGKITKVYAPRISEEESKKLSRNMLEAIRASNNEFKLIAE</sequence>
<evidence type="ECO:0000313" key="1">
    <source>
        <dbReference type="EMBL" id="CNE48578.1"/>
    </source>
</evidence>
<organism evidence="1 2">
    <name type="scientific">Yersinia enterocolitica</name>
    <dbReference type="NCBI Taxonomy" id="630"/>
    <lineage>
        <taxon>Bacteria</taxon>
        <taxon>Pseudomonadati</taxon>
        <taxon>Pseudomonadota</taxon>
        <taxon>Gammaproteobacteria</taxon>
        <taxon>Enterobacterales</taxon>
        <taxon>Yersiniaceae</taxon>
        <taxon>Yersinia</taxon>
    </lineage>
</organism>
<name>A0ABP1YC38_YEREN</name>
<reference evidence="1 2" key="1">
    <citation type="submission" date="2015-03" db="EMBL/GenBank/DDBJ databases">
        <authorList>
            <consortium name="Pathogen Informatics"/>
            <person name="Murphy D."/>
        </authorList>
    </citation>
    <scope>NUCLEOTIDE SEQUENCE [LARGE SCALE GENOMIC DNA]</scope>
    <source>
        <strain evidence="1 2">IP05342</strain>
    </source>
</reference>
<comment type="caution">
    <text evidence="1">The sequence shown here is derived from an EMBL/GenBank/DDBJ whole genome shotgun (WGS) entry which is preliminary data.</text>
</comment>
<dbReference type="Proteomes" id="UP000041601">
    <property type="component" value="Unassembled WGS sequence"/>
</dbReference>
<protein>
    <submittedName>
        <fullName evidence="1">Uncharacterized protein</fullName>
    </submittedName>
</protein>
<evidence type="ECO:0000313" key="2">
    <source>
        <dbReference type="Proteomes" id="UP000041601"/>
    </source>
</evidence>
<dbReference type="EMBL" id="CPXJ01000061">
    <property type="protein sequence ID" value="CNE48578.1"/>
    <property type="molecule type" value="Genomic_DNA"/>
</dbReference>
<keyword evidence="2" id="KW-1185">Reference proteome</keyword>
<proteinExistence type="predicted"/>
<dbReference type="RefSeq" id="WP_042527874.1">
    <property type="nucleotide sequence ID" value="NZ_CPXJ01000061.1"/>
</dbReference>
<accession>A0ABP1YC38</accession>